<dbReference type="EMBL" id="RPFW01000002">
    <property type="protein sequence ID" value="TVZ05828.1"/>
    <property type="molecule type" value="Genomic_DNA"/>
</dbReference>
<sequence>MRLMTGKPAETLLELMYQIEYFTLGRAWAALTDDEFFWEPFTTTWSIRRRVECRTSNPFGAGEWVADFEIPEPTPVPVTTIAWLYWHIGSMPGRLCDIDLLRGMRTMASGLTSPYLTHHPIFSSAAEAVSALRDGWRRLRGAIERADDDQLEVTTAGYTYAVEPPRGGLCVVGPPGPAQPATHFIAGTLNEVGHHGTQIGALRDACAWRRSTAAADTAT</sequence>
<name>A0A6P2C3R0_9ACTN</name>
<feature type="domain" description="DinB-like" evidence="1">
    <location>
        <begin position="27"/>
        <end position="199"/>
    </location>
</feature>
<dbReference type="Pfam" id="PF12867">
    <property type="entry name" value="DinB_2"/>
    <property type="match status" value="1"/>
</dbReference>
<evidence type="ECO:0000313" key="3">
    <source>
        <dbReference type="Proteomes" id="UP000460272"/>
    </source>
</evidence>
<reference evidence="2 3" key="1">
    <citation type="submission" date="2018-11" db="EMBL/GenBank/DDBJ databases">
        <title>Trebonia kvetii gen.nov., sp.nov., a novel acidophilic actinobacterium, and proposal of the new actinobacterial family Treboniaceae fam. nov.</title>
        <authorList>
            <person name="Rapoport D."/>
            <person name="Sagova-Mareckova M."/>
            <person name="Sedlacek I."/>
            <person name="Provaznik J."/>
            <person name="Kralova S."/>
            <person name="Pavlinic D."/>
            <person name="Benes V."/>
            <person name="Kopecky J."/>
        </authorList>
    </citation>
    <scope>NUCLEOTIDE SEQUENCE [LARGE SCALE GENOMIC DNA]</scope>
    <source>
        <strain evidence="2 3">15Tr583</strain>
    </source>
</reference>
<proteinExistence type="predicted"/>
<keyword evidence="3" id="KW-1185">Reference proteome</keyword>
<comment type="caution">
    <text evidence="2">The sequence shown here is derived from an EMBL/GenBank/DDBJ whole genome shotgun (WGS) entry which is preliminary data.</text>
</comment>
<protein>
    <submittedName>
        <fullName evidence="2">DinB family protein</fullName>
    </submittedName>
</protein>
<gene>
    <name evidence="2" type="ORF">EAS64_11920</name>
</gene>
<dbReference type="InterPro" id="IPR024775">
    <property type="entry name" value="DinB-like"/>
</dbReference>
<dbReference type="OrthoDB" id="5022306at2"/>
<evidence type="ECO:0000313" key="2">
    <source>
        <dbReference type="EMBL" id="TVZ05828.1"/>
    </source>
</evidence>
<dbReference type="AlphaFoldDB" id="A0A6P2C3R0"/>
<organism evidence="2 3">
    <name type="scientific">Trebonia kvetii</name>
    <dbReference type="NCBI Taxonomy" id="2480626"/>
    <lineage>
        <taxon>Bacteria</taxon>
        <taxon>Bacillati</taxon>
        <taxon>Actinomycetota</taxon>
        <taxon>Actinomycetes</taxon>
        <taxon>Streptosporangiales</taxon>
        <taxon>Treboniaceae</taxon>
        <taxon>Trebonia</taxon>
    </lineage>
</organism>
<accession>A0A6P2C3R0</accession>
<dbReference type="Proteomes" id="UP000460272">
    <property type="component" value="Unassembled WGS sequence"/>
</dbReference>
<evidence type="ECO:0000259" key="1">
    <source>
        <dbReference type="Pfam" id="PF12867"/>
    </source>
</evidence>